<evidence type="ECO:0000256" key="2">
    <source>
        <dbReference type="ARBA" id="ARBA00007362"/>
    </source>
</evidence>
<keyword evidence="9" id="KW-1185">Reference proteome</keyword>
<feature type="domain" description="EamA" evidence="7">
    <location>
        <begin position="134"/>
        <end position="267"/>
    </location>
</feature>
<feature type="transmembrane region" description="Helical" evidence="6">
    <location>
        <begin position="133"/>
        <end position="152"/>
    </location>
</feature>
<gene>
    <name evidence="8" type="ORF">SPAR_11102</name>
</gene>
<dbReference type="PANTHER" id="PTHR32322:SF2">
    <property type="entry name" value="EAMA DOMAIN-CONTAINING PROTEIN"/>
    <property type="match status" value="1"/>
</dbReference>
<feature type="transmembrane region" description="Helical" evidence="6">
    <location>
        <begin position="164"/>
        <end position="183"/>
    </location>
</feature>
<evidence type="ECO:0000256" key="6">
    <source>
        <dbReference type="SAM" id="Phobius"/>
    </source>
</evidence>
<feature type="transmembrane region" description="Helical" evidence="6">
    <location>
        <begin position="30"/>
        <end position="48"/>
    </location>
</feature>
<accession>A0A1R1SMA5</accession>
<comment type="subcellular location">
    <subcellularLocation>
        <location evidence="1">Membrane</location>
        <topology evidence="1">Multi-pass membrane protein</topology>
    </subcellularLocation>
</comment>
<evidence type="ECO:0000259" key="7">
    <source>
        <dbReference type="Pfam" id="PF00892"/>
    </source>
</evidence>
<comment type="similarity">
    <text evidence="2">Belongs to the EamA transporter family.</text>
</comment>
<dbReference type="InterPro" id="IPR050638">
    <property type="entry name" value="AA-Vitamin_Transporters"/>
</dbReference>
<proteinExistence type="inferred from homology"/>
<dbReference type="InterPro" id="IPR037185">
    <property type="entry name" value="EmrE-like"/>
</dbReference>
<feature type="transmembrane region" description="Helical" evidence="6">
    <location>
        <begin position="60"/>
        <end position="78"/>
    </location>
</feature>
<dbReference type="InterPro" id="IPR000620">
    <property type="entry name" value="EamA_dom"/>
</dbReference>
<dbReference type="Pfam" id="PF00892">
    <property type="entry name" value="EamA"/>
    <property type="match status" value="1"/>
</dbReference>
<comment type="caution">
    <text evidence="8">The sequence shown here is derived from an EMBL/GenBank/DDBJ whole genome shotgun (WGS) entry which is preliminary data.</text>
</comment>
<dbReference type="Proteomes" id="UP000186168">
    <property type="component" value="Unassembled WGS sequence"/>
</dbReference>
<dbReference type="PANTHER" id="PTHR32322">
    <property type="entry name" value="INNER MEMBRANE TRANSPORTER"/>
    <property type="match status" value="1"/>
</dbReference>
<keyword evidence="3 6" id="KW-0812">Transmembrane</keyword>
<evidence type="ECO:0000256" key="1">
    <source>
        <dbReference type="ARBA" id="ARBA00004141"/>
    </source>
</evidence>
<dbReference type="EMBL" id="ASQP01000163">
    <property type="protein sequence ID" value="OMI39362.1"/>
    <property type="molecule type" value="Genomic_DNA"/>
</dbReference>
<feature type="transmembrane region" description="Helical" evidence="6">
    <location>
        <begin position="84"/>
        <end position="104"/>
    </location>
</feature>
<evidence type="ECO:0000256" key="3">
    <source>
        <dbReference type="ARBA" id="ARBA00022692"/>
    </source>
</evidence>
<feature type="transmembrane region" description="Helical" evidence="6">
    <location>
        <begin position="195"/>
        <end position="213"/>
    </location>
</feature>
<dbReference type="GO" id="GO:0016020">
    <property type="term" value="C:membrane"/>
    <property type="evidence" value="ECO:0007669"/>
    <property type="project" value="UniProtKB-SubCell"/>
</dbReference>
<dbReference type="SUPFAM" id="SSF103481">
    <property type="entry name" value="Multidrug resistance efflux transporter EmrE"/>
    <property type="match status" value="2"/>
</dbReference>
<reference evidence="8 9" key="1">
    <citation type="submission" date="2013-05" db="EMBL/GenBank/DDBJ databases">
        <title>Genome sequence of Streptomyces sparsogenes DSM 40356.</title>
        <authorList>
            <person name="Coyne S."/>
            <person name="Seebeck F.P."/>
        </authorList>
    </citation>
    <scope>NUCLEOTIDE SEQUENCE [LARGE SCALE GENOMIC DNA]</scope>
    <source>
        <strain evidence="8 9">DSM 40356</strain>
    </source>
</reference>
<dbReference type="AlphaFoldDB" id="A0A1R1SMA5"/>
<sequence length="355" mass="37151">MAPALMLGQILSLQAGSAVAKDAYATVGPTTLAGMRLAFSAVILGALVRPRLRGLTARQWRAAISLGLVLAAMNLAYFQAIDHLPIGVAATLELLGPLTLAVALSRRAEHLGAALLALLGVLLLAAPGASLPAAGLLLGATAALCRAAYVLLNQRVGRLFPDWTGLSLALACGACVLGPIAAVTGGKDVTAHPTAWGTGLVVALLSSLIPYSLDMTLLRRIDTRAFGVLLALSPAVGAGIGFLALHEHLTPRQWGAVTLVVLAAAWSLRRRPAAASPEHDHMAHDVRARRPADDRCPVCQSPTRAETRWWTRRSRHLTSEGEVEYCVGGCGCLVVLVNGEIVKTLALTRPGPQKY</sequence>
<keyword evidence="5 6" id="KW-0472">Membrane</keyword>
<feature type="transmembrane region" description="Helical" evidence="6">
    <location>
        <begin position="225"/>
        <end position="245"/>
    </location>
</feature>
<evidence type="ECO:0000313" key="9">
    <source>
        <dbReference type="Proteomes" id="UP000186168"/>
    </source>
</evidence>
<organism evidence="8 9">
    <name type="scientific">Streptomyces sparsogenes DSM 40356</name>
    <dbReference type="NCBI Taxonomy" id="1331668"/>
    <lineage>
        <taxon>Bacteria</taxon>
        <taxon>Bacillati</taxon>
        <taxon>Actinomycetota</taxon>
        <taxon>Actinomycetes</taxon>
        <taxon>Kitasatosporales</taxon>
        <taxon>Streptomycetaceae</taxon>
        <taxon>Streptomyces</taxon>
    </lineage>
</organism>
<keyword evidence="4 6" id="KW-1133">Transmembrane helix</keyword>
<evidence type="ECO:0000313" key="8">
    <source>
        <dbReference type="EMBL" id="OMI39362.1"/>
    </source>
</evidence>
<feature type="transmembrane region" description="Helical" evidence="6">
    <location>
        <begin position="111"/>
        <end position="127"/>
    </location>
</feature>
<evidence type="ECO:0000256" key="4">
    <source>
        <dbReference type="ARBA" id="ARBA00022989"/>
    </source>
</evidence>
<protein>
    <recommendedName>
        <fullName evidence="7">EamA domain-containing protein</fullName>
    </recommendedName>
</protein>
<evidence type="ECO:0000256" key="5">
    <source>
        <dbReference type="ARBA" id="ARBA00023136"/>
    </source>
</evidence>
<name>A0A1R1SMA5_9ACTN</name>